<dbReference type="InterPro" id="IPR036388">
    <property type="entry name" value="WH-like_DNA-bd_sf"/>
</dbReference>
<dbReference type="OrthoDB" id="5495633at2"/>
<evidence type="ECO:0000256" key="1">
    <source>
        <dbReference type="ARBA" id="ARBA00009437"/>
    </source>
</evidence>
<evidence type="ECO:0000256" key="2">
    <source>
        <dbReference type="ARBA" id="ARBA00023015"/>
    </source>
</evidence>
<dbReference type="Gene3D" id="1.10.10.10">
    <property type="entry name" value="Winged helix-like DNA-binding domain superfamily/Winged helix DNA-binding domain"/>
    <property type="match status" value="1"/>
</dbReference>
<dbReference type="Pfam" id="PF03466">
    <property type="entry name" value="LysR_substrate"/>
    <property type="match status" value="1"/>
</dbReference>
<feature type="domain" description="HTH lysR-type" evidence="5">
    <location>
        <begin position="6"/>
        <end position="63"/>
    </location>
</feature>
<evidence type="ECO:0000256" key="4">
    <source>
        <dbReference type="ARBA" id="ARBA00023163"/>
    </source>
</evidence>
<dbReference type="GO" id="GO:0003677">
    <property type="term" value="F:DNA binding"/>
    <property type="evidence" value="ECO:0007669"/>
    <property type="project" value="UniProtKB-KW"/>
</dbReference>
<dbReference type="SUPFAM" id="SSF46785">
    <property type="entry name" value="Winged helix' DNA-binding domain"/>
    <property type="match status" value="1"/>
</dbReference>
<gene>
    <name evidence="6" type="ORF">SAMN05192543_101209</name>
</gene>
<keyword evidence="7" id="KW-1185">Reference proteome</keyword>
<dbReference type="InterPro" id="IPR036390">
    <property type="entry name" value="WH_DNA-bd_sf"/>
</dbReference>
<dbReference type="PANTHER" id="PTHR30118:SF6">
    <property type="entry name" value="HTH-TYPE TRANSCRIPTIONAL REGULATOR LEUO"/>
    <property type="match status" value="1"/>
</dbReference>
<evidence type="ECO:0000313" key="6">
    <source>
        <dbReference type="EMBL" id="SFH83954.1"/>
    </source>
</evidence>
<protein>
    <submittedName>
        <fullName evidence="6">Transcriptional regulator, LysR family</fullName>
    </submittedName>
</protein>
<dbReference type="Pfam" id="PF00126">
    <property type="entry name" value="HTH_1"/>
    <property type="match status" value="1"/>
</dbReference>
<dbReference type="Proteomes" id="UP000199548">
    <property type="component" value="Unassembled WGS sequence"/>
</dbReference>
<keyword evidence="4" id="KW-0804">Transcription</keyword>
<accession>A0A1I3DB49</accession>
<keyword evidence="2" id="KW-0805">Transcription regulation</keyword>
<dbReference type="STRING" id="420953.SAMN05192543_101209"/>
<keyword evidence="3" id="KW-0238">DNA-binding</keyword>
<dbReference type="RefSeq" id="WP_091006478.1">
    <property type="nucleotide sequence ID" value="NZ_CP041743.1"/>
</dbReference>
<dbReference type="EMBL" id="FOQU01000001">
    <property type="protein sequence ID" value="SFH83954.1"/>
    <property type="molecule type" value="Genomic_DNA"/>
</dbReference>
<dbReference type="PANTHER" id="PTHR30118">
    <property type="entry name" value="HTH-TYPE TRANSCRIPTIONAL REGULATOR LEUO-RELATED"/>
    <property type="match status" value="1"/>
</dbReference>
<comment type="similarity">
    <text evidence="1">Belongs to the LysR transcriptional regulatory family.</text>
</comment>
<dbReference type="InterPro" id="IPR000847">
    <property type="entry name" value="LysR_HTH_N"/>
</dbReference>
<reference evidence="6 7" key="1">
    <citation type="submission" date="2016-10" db="EMBL/GenBank/DDBJ databases">
        <authorList>
            <person name="de Groot N.N."/>
        </authorList>
    </citation>
    <scope>NUCLEOTIDE SEQUENCE [LARGE SCALE GENOMIC DNA]</scope>
    <source>
        <strain evidence="6 7">LMG 23650</strain>
    </source>
</reference>
<sequence>MRFNKLDLNQLVVLDALLDECSVTKAAKRLFLSQSATSCAMARLREYFEDELLVQIGKAMVLTPRAESLRHPVREVLLQIQSITNDNPAFDPVSSDRKIVVETSDYVTSVFLGEVLRRASIEAPRMTFRVRTAATLGVVHLENGEIDLLITPDFRAGSTQPVELLFEDSWSCVVCADNDRIGETLTLAQYLEAGHVIMEWAGGAIVTSDSRAAAALGYNRQAEVTVETFNVVPHFLIGTRRIATLQTRLASLLQRYSPSLRVLPCPYPIPKLVEVVQYNKFQERDPALMWFRQLMREVAQASSVQIPVALSGAGSGTA</sequence>
<dbReference type="GO" id="GO:0003700">
    <property type="term" value="F:DNA-binding transcription factor activity"/>
    <property type="evidence" value="ECO:0007669"/>
    <property type="project" value="InterPro"/>
</dbReference>
<dbReference type="AlphaFoldDB" id="A0A1I3DB49"/>
<dbReference type="InterPro" id="IPR050389">
    <property type="entry name" value="LysR-type_TF"/>
</dbReference>
<dbReference type="Gene3D" id="3.40.190.10">
    <property type="entry name" value="Periplasmic binding protein-like II"/>
    <property type="match status" value="2"/>
</dbReference>
<name>A0A1I3DB49_9BURK</name>
<organism evidence="6 7">
    <name type="scientific">Paraburkholderia megapolitana</name>
    <dbReference type="NCBI Taxonomy" id="420953"/>
    <lineage>
        <taxon>Bacteria</taxon>
        <taxon>Pseudomonadati</taxon>
        <taxon>Pseudomonadota</taxon>
        <taxon>Betaproteobacteria</taxon>
        <taxon>Burkholderiales</taxon>
        <taxon>Burkholderiaceae</taxon>
        <taxon>Paraburkholderia</taxon>
    </lineage>
</organism>
<evidence type="ECO:0000313" key="7">
    <source>
        <dbReference type="Proteomes" id="UP000199548"/>
    </source>
</evidence>
<dbReference type="PROSITE" id="PS50931">
    <property type="entry name" value="HTH_LYSR"/>
    <property type="match status" value="1"/>
</dbReference>
<dbReference type="SUPFAM" id="SSF53850">
    <property type="entry name" value="Periplasmic binding protein-like II"/>
    <property type="match status" value="1"/>
</dbReference>
<evidence type="ECO:0000256" key="3">
    <source>
        <dbReference type="ARBA" id="ARBA00023125"/>
    </source>
</evidence>
<evidence type="ECO:0000259" key="5">
    <source>
        <dbReference type="PROSITE" id="PS50931"/>
    </source>
</evidence>
<proteinExistence type="inferred from homology"/>
<dbReference type="InterPro" id="IPR005119">
    <property type="entry name" value="LysR_subst-bd"/>
</dbReference>